<dbReference type="EMBL" id="AKWM02000002">
    <property type="protein sequence ID" value="EKS02230.1"/>
    <property type="molecule type" value="Genomic_DNA"/>
</dbReference>
<evidence type="ECO:0000313" key="1">
    <source>
        <dbReference type="EMBL" id="EKS02230.1"/>
    </source>
</evidence>
<proteinExistence type="predicted"/>
<dbReference type="AlphaFoldDB" id="A0AA87MR71"/>
<organism evidence="1 2">
    <name type="scientific">Leptospira mayottensis 200901122</name>
    <dbReference type="NCBI Taxonomy" id="1193010"/>
    <lineage>
        <taxon>Bacteria</taxon>
        <taxon>Pseudomonadati</taxon>
        <taxon>Spirochaetota</taxon>
        <taxon>Spirochaetia</taxon>
        <taxon>Leptospirales</taxon>
        <taxon>Leptospiraceae</taxon>
        <taxon>Leptospira</taxon>
    </lineage>
</organism>
<sequence length="42" mass="4676">MLQSIENDIEFKRGPAPTFLGSISLNSSFEHSGHLKISFPEN</sequence>
<protein>
    <submittedName>
        <fullName evidence="1">Uncharacterized protein</fullName>
    </submittedName>
</protein>
<gene>
    <name evidence="1" type="ORF">LEP1GSC125_0933</name>
</gene>
<accession>A0AA87MR71</accession>
<dbReference type="Proteomes" id="UP000001343">
    <property type="component" value="Unassembled WGS sequence"/>
</dbReference>
<evidence type="ECO:0000313" key="2">
    <source>
        <dbReference type="Proteomes" id="UP000001343"/>
    </source>
</evidence>
<comment type="caution">
    <text evidence="1">The sequence shown here is derived from an EMBL/GenBank/DDBJ whole genome shotgun (WGS) entry which is preliminary data.</text>
</comment>
<name>A0AA87MR71_9LEPT</name>
<reference evidence="1 2" key="1">
    <citation type="journal article" date="2014" name="Int. J. Syst. Evol. Microbiol.">
        <title>Leptospira mayottensis sp. nov., a pathogenic species of the genus Leptospira isolated from humans.</title>
        <authorList>
            <person name="Bourhy P."/>
            <person name="Collet L."/>
            <person name="Brisse S."/>
            <person name="Picardeau M."/>
        </authorList>
    </citation>
    <scope>NUCLEOTIDE SEQUENCE [LARGE SCALE GENOMIC DNA]</scope>
    <source>
        <strain evidence="1 2">200901122</strain>
    </source>
</reference>